<comment type="caution">
    <text evidence="1">The sequence shown here is derived from an EMBL/GenBank/DDBJ whole genome shotgun (WGS) entry which is preliminary data.</text>
</comment>
<dbReference type="EMBL" id="JAQIZT010000009">
    <property type="protein sequence ID" value="KAJ6984156.1"/>
    <property type="molecule type" value="Genomic_DNA"/>
</dbReference>
<evidence type="ECO:0000313" key="2">
    <source>
        <dbReference type="Proteomes" id="UP001164929"/>
    </source>
</evidence>
<protein>
    <submittedName>
        <fullName evidence="1">Uncharacterized protein</fullName>
    </submittedName>
</protein>
<accession>A0AAD6Q9N5</accession>
<gene>
    <name evidence="1" type="ORF">NC653_022412</name>
</gene>
<sequence>MDPPPPPPPPPPPSTVPLLGPPHHEGGCLDSCYWEYSHFAVYGFCAAVASSHAAARHCLSLCHLPPEAAFL</sequence>
<dbReference type="AlphaFoldDB" id="A0AAD6Q9N5"/>
<name>A0AAD6Q9N5_9ROSI</name>
<proteinExistence type="predicted"/>
<keyword evidence="2" id="KW-1185">Reference proteome</keyword>
<dbReference type="Proteomes" id="UP001164929">
    <property type="component" value="Chromosome 9"/>
</dbReference>
<reference evidence="1" key="1">
    <citation type="journal article" date="2023" name="Mol. Ecol. Resour.">
        <title>Chromosome-level genome assembly of a triploid poplar Populus alba 'Berolinensis'.</title>
        <authorList>
            <person name="Chen S."/>
            <person name="Yu Y."/>
            <person name="Wang X."/>
            <person name="Wang S."/>
            <person name="Zhang T."/>
            <person name="Zhou Y."/>
            <person name="He R."/>
            <person name="Meng N."/>
            <person name="Wang Y."/>
            <person name="Liu W."/>
            <person name="Liu Z."/>
            <person name="Liu J."/>
            <person name="Guo Q."/>
            <person name="Huang H."/>
            <person name="Sederoff R.R."/>
            <person name="Wang G."/>
            <person name="Qu G."/>
            <person name="Chen S."/>
        </authorList>
    </citation>
    <scope>NUCLEOTIDE SEQUENCE</scope>
    <source>
        <strain evidence="1">SC-2020</strain>
    </source>
</reference>
<evidence type="ECO:0000313" key="1">
    <source>
        <dbReference type="EMBL" id="KAJ6984156.1"/>
    </source>
</evidence>
<organism evidence="1 2">
    <name type="scientific">Populus alba x Populus x berolinensis</name>
    <dbReference type="NCBI Taxonomy" id="444605"/>
    <lineage>
        <taxon>Eukaryota</taxon>
        <taxon>Viridiplantae</taxon>
        <taxon>Streptophyta</taxon>
        <taxon>Embryophyta</taxon>
        <taxon>Tracheophyta</taxon>
        <taxon>Spermatophyta</taxon>
        <taxon>Magnoliopsida</taxon>
        <taxon>eudicotyledons</taxon>
        <taxon>Gunneridae</taxon>
        <taxon>Pentapetalae</taxon>
        <taxon>rosids</taxon>
        <taxon>fabids</taxon>
        <taxon>Malpighiales</taxon>
        <taxon>Salicaceae</taxon>
        <taxon>Saliceae</taxon>
        <taxon>Populus</taxon>
    </lineage>
</organism>